<dbReference type="SUPFAM" id="SSF46785">
    <property type="entry name" value="Winged helix' DNA-binding domain"/>
    <property type="match status" value="1"/>
</dbReference>
<organism evidence="6 7">
    <name type="scientific">Alkalibacillus filiformis</name>
    <dbReference type="NCBI Taxonomy" id="200990"/>
    <lineage>
        <taxon>Bacteria</taxon>
        <taxon>Bacillati</taxon>
        <taxon>Bacillota</taxon>
        <taxon>Bacilli</taxon>
        <taxon>Bacillales</taxon>
        <taxon>Bacillaceae</taxon>
        <taxon>Alkalibacillus</taxon>
    </lineage>
</organism>
<keyword evidence="2 6" id="KW-0238">DNA-binding</keyword>
<evidence type="ECO:0000256" key="3">
    <source>
        <dbReference type="ARBA" id="ARBA00023163"/>
    </source>
</evidence>
<dbReference type="RefSeq" id="WP_307069971.1">
    <property type="nucleotide sequence ID" value="NZ_JAUSUP010000018.1"/>
</dbReference>
<dbReference type="PANTHER" id="PTHR43132:SF6">
    <property type="entry name" value="HTH-TYPE TRANSCRIPTIONAL REPRESSOR CZRA"/>
    <property type="match status" value="1"/>
</dbReference>
<evidence type="ECO:0000256" key="1">
    <source>
        <dbReference type="ARBA" id="ARBA00023015"/>
    </source>
</evidence>
<keyword evidence="4" id="KW-0105">Cadmium resistance</keyword>
<dbReference type="SMART" id="SM00418">
    <property type="entry name" value="HTH_ARSR"/>
    <property type="match status" value="1"/>
</dbReference>
<evidence type="ECO:0000256" key="4">
    <source>
        <dbReference type="ARBA" id="ARBA00043263"/>
    </source>
</evidence>
<evidence type="ECO:0000313" key="6">
    <source>
        <dbReference type="EMBL" id="MDQ0352956.1"/>
    </source>
</evidence>
<gene>
    <name evidence="6" type="ORF">J2R98_002807</name>
</gene>
<sequence>MKLPNCTSEISEDQLKNIYQSVNQTSIQAVAQLFKVLSDPTRVKIAQALTIEEELCVCDLAAITETSVASASHHLRTLKKHGLAKTRKQGKNIYYSLDDHHVHDLINIAVEHQHELEES</sequence>
<proteinExistence type="predicted"/>
<feature type="domain" description="HTH arsR-type" evidence="5">
    <location>
        <begin position="22"/>
        <end position="117"/>
    </location>
</feature>
<evidence type="ECO:0000259" key="5">
    <source>
        <dbReference type="PROSITE" id="PS50987"/>
    </source>
</evidence>
<dbReference type="InterPro" id="IPR036390">
    <property type="entry name" value="WH_DNA-bd_sf"/>
</dbReference>
<keyword evidence="1" id="KW-0805">Transcription regulation</keyword>
<evidence type="ECO:0000313" key="7">
    <source>
        <dbReference type="Proteomes" id="UP001236723"/>
    </source>
</evidence>
<dbReference type="CDD" id="cd00090">
    <property type="entry name" value="HTH_ARSR"/>
    <property type="match status" value="1"/>
</dbReference>
<dbReference type="EMBL" id="JAUSUP010000018">
    <property type="protein sequence ID" value="MDQ0352956.1"/>
    <property type="molecule type" value="Genomic_DNA"/>
</dbReference>
<dbReference type="InterPro" id="IPR018334">
    <property type="entry name" value="ArsR_HTH"/>
</dbReference>
<keyword evidence="3" id="KW-0804">Transcription</keyword>
<evidence type="ECO:0000256" key="2">
    <source>
        <dbReference type="ARBA" id="ARBA00023125"/>
    </source>
</evidence>
<dbReference type="GO" id="GO:0003677">
    <property type="term" value="F:DNA binding"/>
    <property type="evidence" value="ECO:0007669"/>
    <property type="project" value="UniProtKB-KW"/>
</dbReference>
<dbReference type="PROSITE" id="PS50987">
    <property type="entry name" value="HTH_ARSR_2"/>
    <property type="match status" value="1"/>
</dbReference>
<protein>
    <submittedName>
        <fullName evidence="6">DNA-binding transcriptional ArsR family regulator</fullName>
    </submittedName>
</protein>
<dbReference type="InterPro" id="IPR001845">
    <property type="entry name" value="HTH_ArsR_DNA-bd_dom"/>
</dbReference>
<name>A0ABU0DWY2_9BACI</name>
<accession>A0ABU0DWY2</accession>
<dbReference type="NCBIfam" id="NF033788">
    <property type="entry name" value="HTH_metalloreg"/>
    <property type="match status" value="1"/>
</dbReference>
<reference evidence="6 7" key="1">
    <citation type="submission" date="2023-07" db="EMBL/GenBank/DDBJ databases">
        <title>Genomic Encyclopedia of Type Strains, Phase IV (KMG-IV): sequencing the most valuable type-strain genomes for metagenomic binning, comparative biology and taxonomic classification.</title>
        <authorList>
            <person name="Goeker M."/>
        </authorList>
    </citation>
    <scope>NUCLEOTIDE SEQUENCE [LARGE SCALE GENOMIC DNA]</scope>
    <source>
        <strain evidence="6 7">DSM 15448</strain>
    </source>
</reference>
<dbReference type="InterPro" id="IPR011991">
    <property type="entry name" value="ArsR-like_HTH"/>
</dbReference>
<keyword evidence="7" id="KW-1185">Reference proteome</keyword>
<dbReference type="Proteomes" id="UP001236723">
    <property type="component" value="Unassembled WGS sequence"/>
</dbReference>
<dbReference type="InterPro" id="IPR051011">
    <property type="entry name" value="Metal_resp_trans_reg"/>
</dbReference>
<dbReference type="Gene3D" id="1.10.10.10">
    <property type="entry name" value="Winged helix-like DNA-binding domain superfamily/Winged helix DNA-binding domain"/>
    <property type="match status" value="1"/>
</dbReference>
<dbReference type="PROSITE" id="PS00846">
    <property type="entry name" value="HTH_ARSR_1"/>
    <property type="match status" value="1"/>
</dbReference>
<dbReference type="InterPro" id="IPR036388">
    <property type="entry name" value="WH-like_DNA-bd_sf"/>
</dbReference>
<dbReference type="Pfam" id="PF01022">
    <property type="entry name" value="HTH_5"/>
    <property type="match status" value="1"/>
</dbReference>
<dbReference type="PANTHER" id="PTHR43132">
    <property type="entry name" value="ARSENICAL RESISTANCE OPERON REPRESSOR ARSR-RELATED"/>
    <property type="match status" value="1"/>
</dbReference>
<dbReference type="PRINTS" id="PR00778">
    <property type="entry name" value="HTHARSR"/>
</dbReference>
<comment type="caution">
    <text evidence="6">The sequence shown here is derived from an EMBL/GenBank/DDBJ whole genome shotgun (WGS) entry which is preliminary data.</text>
</comment>